<evidence type="ECO:0000313" key="3">
    <source>
        <dbReference type="EMBL" id="KAB3539018.1"/>
    </source>
</evidence>
<proteinExistence type="predicted"/>
<evidence type="ECO:0000259" key="2">
    <source>
        <dbReference type="Pfam" id="PF21113"/>
    </source>
</evidence>
<keyword evidence="4" id="KW-1185">Reference proteome</keyword>
<dbReference type="GO" id="GO:0050043">
    <property type="term" value="F:lactate racemase activity"/>
    <property type="evidence" value="ECO:0007669"/>
    <property type="project" value="InterPro"/>
</dbReference>
<organism evidence="3 4">
    <name type="scientific">Alkaliphilus pronyensis</name>
    <dbReference type="NCBI Taxonomy" id="1482732"/>
    <lineage>
        <taxon>Bacteria</taxon>
        <taxon>Bacillati</taxon>
        <taxon>Bacillota</taxon>
        <taxon>Clostridia</taxon>
        <taxon>Peptostreptococcales</taxon>
        <taxon>Natronincolaceae</taxon>
        <taxon>Alkaliphilus</taxon>
    </lineage>
</organism>
<dbReference type="EMBL" id="WBZC01000003">
    <property type="protein sequence ID" value="KAB3539018.1"/>
    <property type="molecule type" value="Genomic_DNA"/>
</dbReference>
<dbReference type="PANTHER" id="PTHR33171:SF17">
    <property type="entry name" value="LARA-LIKE N-TERMINAL DOMAIN-CONTAINING PROTEIN"/>
    <property type="match status" value="1"/>
</dbReference>
<dbReference type="InterPro" id="IPR048520">
    <property type="entry name" value="LarA_C"/>
</dbReference>
<dbReference type="InterPro" id="IPR043166">
    <property type="entry name" value="LarA-like_C"/>
</dbReference>
<dbReference type="Gene3D" id="3.40.50.11440">
    <property type="match status" value="1"/>
</dbReference>
<evidence type="ECO:0000313" key="4">
    <source>
        <dbReference type="Proteomes" id="UP000432715"/>
    </source>
</evidence>
<feature type="domain" description="LarA-like N-terminal" evidence="1">
    <location>
        <begin position="8"/>
        <end position="206"/>
    </location>
</feature>
<evidence type="ECO:0000259" key="1">
    <source>
        <dbReference type="Pfam" id="PF09861"/>
    </source>
</evidence>
<dbReference type="Pfam" id="PF09861">
    <property type="entry name" value="Lar_N"/>
    <property type="match status" value="1"/>
</dbReference>
<feature type="domain" description="Lactate racemase C-terminal" evidence="2">
    <location>
        <begin position="282"/>
        <end position="420"/>
    </location>
</feature>
<dbReference type="InterPro" id="IPR047926">
    <property type="entry name" value="Ni_dep_LarA"/>
</dbReference>
<dbReference type="InterPro" id="IPR018657">
    <property type="entry name" value="LarA-like_N"/>
</dbReference>
<sequence>MISLKMKYGRDEMLAAVPNQHFMGFIEGKKQANSNTEEEIIQKALNNPIESRSLVEIVYPGDTICIVISDITRAWQKMSLYLPYIVEELNRGGVKDEDITFLCATGSHRKQSRREHSILLGKDLAKRFRVIDHDCRDKEAMVYVGETSYGTPVWINEIAMKSTHIVLTGAIVYHDLAGWSGGKKSILPGIAAYESIMANHGLSLSKTAGGGIHPKVGCGIAIDNPIHEDMLEAANLVKPSFIFNVIMDYRGKIGAAVAGDYIKAHKIGQEKVNAIDGVKIKEKSDLVIVSSGGYPKDINLYQASKALSNAKEAVKKGGTIILVSQCIEGFGDKGVQEIIQDYSENYSQEIELRNNYSIAKYTGYLIAKIAEDYKVILVSEIHPSSLKSIDIQVVTTLKEAIVKAKEDKKEPQKTYCMPYGSNTLPKLDSITIPLR</sequence>
<dbReference type="AlphaFoldDB" id="A0A6I0FKT4"/>
<dbReference type="NCBIfam" id="NF033504">
    <property type="entry name" value="Ni_dep_LarA"/>
    <property type="match status" value="1"/>
</dbReference>
<dbReference type="Proteomes" id="UP000432715">
    <property type="component" value="Unassembled WGS sequence"/>
</dbReference>
<dbReference type="Gene3D" id="3.90.226.30">
    <property type="match status" value="1"/>
</dbReference>
<name>A0A6I0FKT4_9FIRM</name>
<protein>
    <submittedName>
        <fullName evidence="3">Nickel-dependent lactate racemase</fullName>
    </submittedName>
</protein>
<dbReference type="InterPro" id="IPR048068">
    <property type="entry name" value="LarA-like"/>
</dbReference>
<dbReference type="RefSeq" id="WP_151859697.1">
    <property type="nucleotide sequence ID" value="NZ_WBZC01000003.1"/>
</dbReference>
<accession>A0A6I0FKT4</accession>
<gene>
    <name evidence="3" type="primary">larA</name>
    <name evidence="3" type="ORF">F8154_00860</name>
</gene>
<reference evidence="3 4" key="1">
    <citation type="submission" date="2019-10" db="EMBL/GenBank/DDBJ databases">
        <title>Alkaliphilus serpentinus sp. nov. and Alkaliphilus pronyensis sp. nov., two novel anaerobic alkaliphilic species isolated from the serpentinized-hosted hydrothermal field of the Prony Bay (New Caledonia).</title>
        <authorList>
            <person name="Postec A."/>
        </authorList>
    </citation>
    <scope>NUCLEOTIDE SEQUENCE [LARGE SCALE GENOMIC DNA]</scope>
    <source>
        <strain evidence="3 4">LacV</strain>
    </source>
</reference>
<dbReference type="Pfam" id="PF21113">
    <property type="entry name" value="LarA_C"/>
    <property type="match status" value="1"/>
</dbReference>
<dbReference type="OrthoDB" id="9770545at2"/>
<dbReference type="PANTHER" id="PTHR33171">
    <property type="entry name" value="LAR_N DOMAIN-CONTAINING PROTEIN"/>
    <property type="match status" value="1"/>
</dbReference>
<comment type="caution">
    <text evidence="3">The sequence shown here is derived from an EMBL/GenBank/DDBJ whole genome shotgun (WGS) entry which is preliminary data.</text>
</comment>